<keyword evidence="4" id="KW-1185">Reference proteome</keyword>
<name>A0A8T7M4N5_9CHLR</name>
<geneLocation type="plasmid" evidence="2 4">
    <name>unnamed2</name>
</geneLocation>
<dbReference type="Proteomes" id="UP001431572">
    <property type="component" value="Plasmid unnamed2"/>
</dbReference>
<evidence type="ECO:0000313" key="4">
    <source>
        <dbReference type="Proteomes" id="UP001431572"/>
    </source>
</evidence>
<sequence>MKRKKSRIAFAKQVELMEIGYRLSRHAWERMQQRNLSQEEIYYAIKYGQLLRRNGLYFHFLAEKDIPTADCTQPWIKRIIGLVVLVDPQDKYIITAYRHCKGLREIKKLPRYRFVA</sequence>
<reference evidence="1 3" key="1">
    <citation type="submission" date="2020-06" db="EMBL/GenBank/DDBJ databases">
        <title>Anoxygenic phototrophic Chloroflexota member uses a Type I reaction center.</title>
        <authorList>
            <person name="Tsuji J.M."/>
            <person name="Shaw N.A."/>
            <person name="Nagashima S."/>
            <person name="Venkiteswaran J."/>
            <person name="Schiff S.L."/>
            <person name="Hanada S."/>
            <person name="Tank M."/>
            <person name="Neufeld J.D."/>
        </authorList>
    </citation>
    <scope>NUCLEOTIDE SEQUENCE [LARGE SCALE GENOMIC DNA]</scope>
    <source>
        <strain evidence="1">L227-S17</strain>
    </source>
</reference>
<accession>A0A8T7M4N5</accession>
<evidence type="ECO:0000313" key="1">
    <source>
        <dbReference type="EMBL" id="NWJ47048.1"/>
    </source>
</evidence>
<dbReference type="RefSeq" id="WP_341472230.1">
    <property type="nucleotide sequence ID" value="NZ_CP128402.1"/>
</dbReference>
<evidence type="ECO:0000313" key="2">
    <source>
        <dbReference type="EMBL" id="WJW70361.1"/>
    </source>
</evidence>
<dbReference type="Pfam" id="PF14076">
    <property type="entry name" value="DUF4258"/>
    <property type="match status" value="1"/>
</dbReference>
<protein>
    <submittedName>
        <fullName evidence="1">DUF4258 domain-containing protein</fullName>
    </submittedName>
</protein>
<dbReference type="Proteomes" id="UP000521676">
    <property type="component" value="Unassembled WGS sequence"/>
</dbReference>
<organism evidence="1 3">
    <name type="scientific">Candidatus Chlorohelix allophototropha</name>
    <dbReference type="NCBI Taxonomy" id="3003348"/>
    <lineage>
        <taxon>Bacteria</taxon>
        <taxon>Bacillati</taxon>
        <taxon>Chloroflexota</taxon>
        <taxon>Chloroflexia</taxon>
        <taxon>Candidatus Chloroheliales</taxon>
        <taxon>Candidatus Chloroheliaceae</taxon>
        <taxon>Candidatus Chlorohelix</taxon>
    </lineage>
</organism>
<gene>
    <name evidence="1" type="ORF">HXX08_14400</name>
    <name evidence="2" type="ORF">OZ401_004934</name>
</gene>
<dbReference type="EMBL" id="JACATZ010000002">
    <property type="protein sequence ID" value="NWJ47048.1"/>
    <property type="molecule type" value="Genomic_DNA"/>
</dbReference>
<reference evidence="2" key="2">
    <citation type="journal article" date="2024" name="Nature">
        <title>Anoxygenic phototroph of the Chloroflexota uses a type I reaction centre.</title>
        <authorList>
            <person name="Tsuji J.M."/>
            <person name="Shaw N.A."/>
            <person name="Nagashima S."/>
            <person name="Venkiteswaran J.J."/>
            <person name="Schiff S.L."/>
            <person name="Watanabe T."/>
            <person name="Fukui M."/>
            <person name="Hanada S."/>
            <person name="Tank M."/>
            <person name="Neufeld J.D."/>
        </authorList>
    </citation>
    <scope>NUCLEOTIDE SEQUENCE</scope>
    <source>
        <strain evidence="2">L227-S17</strain>
        <plasmid evidence="2 4">unnamed2</plasmid>
    </source>
</reference>
<dbReference type="EMBL" id="CP128402">
    <property type="protein sequence ID" value="WJW70361.1"/>
    <property type="molecule type" value="Genomic_DNA"/>
</dbReference>
<dbReference type="InterPro" id="IPR025354">
    <property type="entry name" value="DUF4258"/>
</dbReference>
<proteinExistence type="predicted"/>
<keyword evidence="2" id="KW-0614">Plasmid</keyword>
<dbReference type="AlphaFoldDB" id="A0A8T7M4N5"/>
<evidence type="ECO:0000313" key="3">
    <source>
        <dbReference type="Proteomes" id="UP000521676"/>
    </source>
</evidence>